<evidence type="ECO:0000256" key="8">
    <source>
        <dbReference type="SAM" id="MobiDB-lite"/>
    </source>
</evidence>
<proteinExistence type="inferred from homology"/>
<dbReference type="AlphaFoldDB" id="A0A7S3QQU1"/>
<evidence type="ECO:0000256" key="7">
    <source>
        <dbReference type="ARBA" id="ARBA00023027"/>
    </source>
</evidence>
<dbReference type="InterPro" id="IPR017437">
    <property type="entry name" value="ATP-NAD_kinase_PpnK-typ_C"/>
</dbReference>
<evidence type="ECO:0000256" key="1">
    <source>
        <dbReference type="ARBA" id="ARBA00010995"/>
    </source>
</evidence>
<keyword evidence="6" id="KW-0521">NADP</keyword>
<evidence type="ECO:0000256" key="6">
    <source>
        <dbReference type="ARBA" id="ARBA00022857"/>
    </source>
</evidence>
<keyword evidence="3" id="KW-0547">Nucleotide-binding</keyword>
<dbReference type="Pfam" id="PF01513">
    <property type="entry name" value="NAD_kinase"/>
    <property type="match status" value="1"/>
</dbReference>
<keyword evidence="7" id="KW-0520">NAD</keyword>
<dbReference type="GO" id="GO:0019674">
    <property type="term" value="P:NAD+ metabolic process"/>
    <property type="evidence" value="ECO:0007669"/>
    <property type="project" value="InterPro"/>
</dbReference>
<dbReference type="PANTHER" id="PTHR20275:SF6">
    <property type="entry name" value="NAD KINASE 2, CHLOROPLASTIC"/>
    <property type="match status" value="1"/>
</dbReference>
<evidence type="ECO:0000256" key="5">
    <source>
        <dbReference type="ARBA" id="ARBA00022840"/>
    </source>
</evidence>
<dbReference type="Gene3D" id="2.60.200.30">
    <property type="entry name" value="Probable inorganic polyphosphate/atp-NAD kinase, domain 2"/>
    <property type="match status" value="1"/>
</dbReference>
<dbReference type="InterPro" id="IPR017438">
    <property type="entry name" value="ATP-NAD_kinase_N"/>
</dbReference>
<comment type="similarity">
    <text evidence="1">Belongs to the NAD kinase family.</text>
</comment>
<evidence type="ECO:0000256" key="3">
    <source>
        <dbReference type="ARBA" id="ARBA00022741"/>
    </source>
</evidence>
<dbReference type="GO" id="GO:0005524">
    <property type="term" value="F:ATP binding"/>
    <property type="evidence" value="ECO:0007669"/>
    <property type="project" value="UniProtKB-KW"/>
</dbReference>
<feature type="compositionally biased region" description="Polar residues" evidence="8">
    <location>
        <begin position="465"/>
        <end position="487"/>
    </location>
</feature>
<keyword evidence="4" id="KW-0418">Kinase</keyword>
<dbReference type="GO" id="GO:0003951">
    <property type="term" value="F:NAD+ kinase activity"/>
    <property type="evidence" value="ECO:0007669"/>
    <property type="project" value="InterPro"/>
</dbReference>
<sequence length="487" mass="53457">MWRGIIPYIMHHASVSAVPSSPRVLWHPAGARLKRTPCFGSTAFRNWGGQLRYQHNSSRDHTNECHTIPAFTMPDQLVSHRVRKAISCSSSNGVTDGSDGSLTMADACNLDGWRGDVLRGGTVKFSDSSSVLMRKRAVMHWASGAPSRVLIVKKPGNPDASLKLKEIAAWLRARGIHVVVERPVAYAEFPNLDAYDAKIHPVDFCITLGGDGTVLHLASLFEHDDPLPPVISFAMGSLGFLTPFDVTEFAHYLDRVISANNPQSPLYVTLRTRRRCELKYGGERLAMHNVLNEVVVDRGACPGAVLLTLFTDGNFVTNIEADGLIISTPSGSTAYSMSAGGPMVTPSVPCSILTPIAPLSLSFRPLVIPESSDILIHLPEYARSNARISFDGKKALRMRKGSFLKVTPSLCPLPLINMSNLDTDWYEGITGKLKWNQTLREPPKLPSSARSTRSGDETDDDGRSFVSQSLQRESDEYNSQLERLSKM</sequence>
<evidence type="ECO:0000256" key="2">
    <source>
        <dbReference type="ARBA" id="ARBA00022679"/>
    </source>
</evidence>
<dbReference type="Gene3D" id="3.40.50.10330">
    <property type="entry name" value="Probable inorganic polyphosphate/atp-NAD kinase, domain 1"/>
    <property type="match status" value="1"/>
</dbReference>
<dbReference type="SUPFAM" id="SSF111331">
    <property type="entry name" value="NAD kinase/diacylglycerol kinase-like"/>
    <property type="match status" value="1"/>
</dbReference>
<dbReference type="PANTHER" id="PTHR20275">
    <property type="entry name" value="NAD KINASE"/>
    <property type="match status" value="1"/>
</dbReference>
<reference evidence="9" key="1">
    <citation type="submission" date="2021-01" db="EMBL/GenBank/DDBJ databases">
        <authorList>
            <person name="Corre E."/>
            <person name="Pelletier E."/>
            <person name="Niang G."/>
            <person name="Scheremetjew M."/>
            <person name="Finn R."/>
            <person name="Kale V."/>
            <person name="Holt S."/>
            <person name="Cochrane G."/>
            <person name="Meng A."/>
            <person name="Brown T."/>
            <person name="Cohen L."/>
        </authorList>
    </citation>
    <scope>NUCLEOTIDE SEQUENCE</scope>
    <source>
        <strain evidence="9">CCMP1320</strain>
    </source>
</reference>
<name>A0A7S3QQU1_DUNTE</name>
<feature type="region of interest" description="Disordered" evidence="8">
    <location>
        <begin position="439"/>
        <end position="487"/>
    </location>
</feature>
<evidence type="ECO:0000256" key="4">
    <source>
        <dbReference type="ARBA" id="ARBA00022777"/>
    </source>
</evidence>
<dbReference type="EMBL" id="HBIP01009681">
    <property type="protein sequence ID" value="CAE0490284.1"/>
    <property type="molecule type" value="Transcribed_RNA"/>
</dbReference>
<dbReference type="InterPro" id="IPR016064">
    <property type="entry name" value="NAD/diacylglycerol_kinase_sf"/>
</dbReference>
<keyword evidence="5" id="KW-0067">ATP-binding</keyword>
<dbReference type="InterPro" id="IPR002504">
    <property type="entry name" value="NADK"/>
</dbReference>
<accession>A0A7S3QQU1</accession>
<dbReference type="GO" id="GO:0006741">
    <property type="term" value="P:NADP+ biosynthetic process"/>
    <property type="evidence" value="ECO:0007669"/>
    <property type="project" value="InterPro"/>
</dbReference>
<dbReference type="HAMAP" id="MF_00361">
    <property type="entry name" value="NAD_kinase"/>
    <property type="match status" value="1"/>
</dbReference>
<organism evidence="9">
    <name type="scientific">Dunaliella tertiolecta</name>
    <name type="common">Green alga</name>
    <dbReference type="NCBI Taxonomy" id="3047"/>
    <lineage>
        <taxon>Eukaryota</taxon>
        <taxon>Viridiplantae</taxon>
        <taxon>Chlorophyta</taxon>
        <taxon>core chlorophytes</taxon>
        <taxon>Chlorophyceae</taxon>
        <taxon>CS clade</taxon>
        <taxon>Chlamydomonadales</taxon>
        <taxon>Dunaliellaceae</taxon>
        <taxon>Dunaliella</taxon>
    </lineage>
</organism>
<dbReference type="FunFam" id="2.60.200.30:FF:000009">
    <property type="entry name" value="Poly(P)/ATP NAD kinase"/>
    <property type="match status" value="1"/>
</dbReference>
<evidence type="ECO:0000313" key="9">
    <source>
        <dbReference type="EMBL" id="CAE0490284.1"/>
    </source>
</evidence>
<protein>
    <submittedName>
        <fullName evidence="9">Uncharacterized protein</fullName>
    </submittedName>
</protein>
<keyword evidence="2" id="KW-0808">Transferase</keyword>
<gene>
    <name evidence="9" type="ORF">DTER00134_LOCUS5356</name>
</gene>
<dbReference type="Pfam" id="PF20143">
    <property type="entry name" value="NAD_kinase_C"/>
    <property type="match status" value="1"/>
</dbReference>